<keyword evidence="3" id="KW-0443">Lipid metabolism</keyword>
<keyword evidence="2" id="KW-0276">Fatty acid metabolism</keyword>
<feature type="domain" description="AMP-dependent synthetase/ligase" evidence="5">
    <location>
        <begin position="41"/>
        <end position="465"/>
    </location>
</feature>
<evidence type="ECO:0000313" key="6">
    <source>
        <dbReference type="EnsemblMetazoa" id="MDOA013050-PA"/>
    </source>
</evidence>
<dbReference type="Pfam" id="PF23562">
    <property type="entry name" value="AMP-binding_C_3"/>
    <property type="match status" value="1"/>
</dbReference>
<dbReference type="EnsemblMetazoa" id="MDOA013050-RA">
    <property type="protein sequence ID" value="MDOA013050-PA"/>
    <property type="gene ID" value="MDOA013050"/>
</dbReference>
<evidence type="ECO:0000256" key="4">
    <source>
        <dbReference type="ARBA" id="ARBA00026121"/>
    </source>
</evidence>
<dbReference type="Proteomes" id="UP001652621">
    <property type="component" value="Unplaced"/>
</dbReference>
<dbReference type="EC" id="6.2.1.3" evidence="4"/>
<dbReference type="VEuPathDB" id="VectorBase:MDOA013050"/>
<evidence type="ECO:0000256" key="3">
    <source>
        <dbReference type="ARBA" id="ARBA00023098"/>
    </source>
</evidence>
<evidence type="ECO:0000313" key="8">
    <source>
        <dbReference type="RefSeq" id="XP_005182352.2"/>
    </source>
</evidence>
<evidence type="ECO:0000256" key="2">
    <source>
        <dbReference type="ARBA" id="ARBA00022832"/>
    </source>
</evidence>
<organism evidence="6">
    <name type="scientific">Musca domestica</name>
    <name type="common">House fly</name>
    <dbReference type="NCBI Taxonomy" id="7370"/>
    <lineage>
        <taxon>Eukaryota</taxon>
        <taxon>Metazoa</taxon>
        <taxon>Ecdysozoa</taxon>
        <taxon>Arthropoda</taxon>
        <taxon>Hexapoda</taxon>
        <taxon>Insecta</taxon>
        <taxon>Pterygota</taxon>
        <taxon>Neoptera</taxon>
        <taxon>Endopterygota</taxon>
        <taxon>Diptera</taxon>
        <taxon>Brachycera</taxon>
        <taxon>Muscomorpha</taxon>
        <taxon>Muscoidea</taxon>
        <taxon>Muscidae</taxon>
        <taxon>Musca</taxon>
    </lineage>
</organism>
<dbReference type="KEGG" id="mde:101896698"/>
<reference evidence="6" key="1">
    <citation type="submission" date="2020-05" db="UniProtKB">
        <authorList>
            <consortium name="EnsemblMetazoa"/>
        </authorList>
    </citation>
    <scope>IDENTIFICATION</scope>
    <source>
        <strain evidence="6">Aabys</strain>
    </source>
</reference>
<dbReference type="OrthoDB" id="3633556at2759"/>
<proteinExistence type="predicted"/>
<name>A0A1I8N9T4_MUSDO</name>
<evidence type="ECO:0000256" key="1">
    <source>
        <dbReference type="ARBA" id="ARBA00022598"/>
    </source>
</evidence>
<dbReference type="eggNOG" id="KOG1256">
    <property type="taxonomic scope" value="Eukaryota"/>
</dbReference>
<dbReference type="SUPFAM" id="SSF56801">
    <property type="entry name" value="Acetyl-CoA synthetase-like"/>
    <property type="match status" value="1"/>
</dbReference>
<dbReference type="PANTHER" id="PTHR43272">
    <property type="entry name" value="LONG-CHAIN-FATTY-ACID--COA LIGASE"/>
    <property type="match status" value="1"/>
</dbReference>
<dbReference type="GO" id="GO:0005783">
    <property type="term" value="C:endoplasmic reticulum"/>
    <property type="evidence" value="ECO:0007669"/>
    <property type="project" value="TreeGrafter"/>
</dbReference>
<dbReference type="GeneID" id="101896698"/>
<keyword evidence="1" id="KW-0436">Ligase</keyword>
<protein>
    <recommendedName>
        <fullName evidence="4">long-chain-fatty-acid--CoA ligase</fullName>
        <ecNumber evidence="4">6.2.1.3</ecNumber>
    </recommendedName>
</protein>
<reference evidence="8" key="2">
    <citation type="submission" date="2025-04" db="UniProtKB">
        <authorList>
            <consortium name="RefSeq"/>
        </authorList>
    </citation>
    <scope>IDENTIFICATION</scope>
    <source>
        <strain evidence="8">Aabys</strain>
    </source>
</reference>
<sequence>MTSLKAATRYISCSLHEPVKILASEESLADIIPQTIPEFFHQCCEKFQDLPALAYKDKLEMWTTVTYGEYRENVEQAALALLYLGVQPRTSVGILAHNCPEWFYVNLAAIRINAISAGIYTTNSAEAVFHVLETSDASVVVVGDSKQLEKIRSIRSSVPNLRAVVQLHGPFDFDKDQQEDGFYRWPDLFEMQFSSALRDELLLRERQVAPNDCAELIFTSGTVGLPKGCMISHDGFLYAAKCINRQMKYLCQGRERVISYLPLNHIAAMLFDMLMGMENGAVTYFADRNALKGTLLRTLREVQPTVMFGVPRIFEKIQEQLVLYEANAGCLKKCLLQKARAVMEEYHLNRFEGKPVSNLKYWLASKITNRLKEALGFGAMKDCLIGAAPVTEGLLRFFLSLDMPLTNVFGMSETSGGIIFNFEKINLTATGRPIDGVEVTIKDPSGDNGEGELLVRGRTNFMGYLKQPEKTRDTITEDGWIMTGDVAYLDDQGYVYVNGRIKELIITAGGENIPPLHIETIIKKELPCLSNVMVIGDHRKYLTALLTFKTDMDPHTGYPKDTLLPETKEWLAPLDLHYSHLSEMLHIEIPENLQDFDPNSVEVQLDNKIHVTLESAIQRYNDQAISNAQKIQYFSVLPHDFSIPTGELGPTLKIRRNIVHTKYAKIIDRMYDMR</sequence>
<dbReference type="GO" id="GO:0016020">
    <property type="term" value="C:membrane"/>
    <property type="evidence" value="ECO:0007669"/>
    <property type="project" value="TreeGrafter"/>
</dbReference>
<gene>
    <name evidence="6" type="primary">101896698</name>
    <name evidence="8" type="synonym">LOC101896698</name>
</gene>
<dbReference type="GO" id="GO:0004467">
    <property type="term" value="F:long-chain fatty acid-CoA ligase activity"/>
    <property type="evidence" value="ECO:0007669"/>
    <property type="project" value="UniProtKB-EC"/>
</dbReference>
<dbReference type="AlphaFoldDB" id="A0A1I8N9T4"/>
<dbReference type="Pfam" id="PF00501">
    <property type="entry name" value="AMP-binding"/>
    <property type="match status" value="1"/>
</dbReference>
<dbReference type="VEuPathDB" id="VectorBase:MDOMA2_020644"/>
<evidence type="ECO:0000259" key="5">
    <source>
        <dbReference type="Pfam" id="PF00501"/>
    </source>
</evidence>
<evidence type="ECO:0000313" key="7">
    <source>
        <dbReference type="Proteomes" id="UP001652621"/>
    </source>
</evidence>
<dbReference type="PANTHER" id="PTHR43272:SF32">
    <property type="entry name" value="AMP-DEPENDENT SYNTHETASE_LIGASE DOMAIN-CONTAINING PROTEIN"/>
    <property type="match status" value="1"/>
</dbReference>
<dbReference type="InterPro" id="IPR042099">
    <property type="entry name" value="ANL_N_sf"/>
</dbReference>
<dbReference type="RefSeq" id="XP_005182352.2">
    <property type="nucleotide sequence ID" value="XM_005182295.3"/>
</dbReference>
<accession>A0A1I8N9T4</accession>
<keyword evidence="7" id="KW-1185">Reference proteome</keyword>
<dbReference type="Gene3D" id="3.40.50.12780">
    <property type="entry name" value="N-terminal domain of ligase-like"/>
    <property type="match status" value="1"/>
</dbReference>
<dbReference type="STRING" id="7370.A0A1I8N9T4"/>
<dbReference type="InterPro" id="IPR000873">
    <property type="entry name" value="AMP-dep_synth/lig_dom"/>
</dbReference>